<gene>
    <name evidence="1" type="ORF">V6N12_001546</name>
</gene>
<evidence type="ECO:0000313" key="2">
    <source>
        <dbReference type="Proteomes" id="UP001472677"/>
    </source>
</evidence>
<protein>
    <submittedName>
        <fullName evidence="1">Uncharacterized protein</fullName>
    </submittedName>
</protein>
<name>A0ABR1ZU83_9ROSI</name>
<accession>A0ABR1ZU83</accession>
<reference evidence="1 2" key="1">
    <citation type="journal article" date="2024" name="G3 (Bethesda)">
        <title>Genome assembly of Hibiscus sabdariffa L. provides insights into metabolisms of medicinal natural products.</title>
        <authorList>
            <person name="Kim T."/>
        </authorList>
    </citation>
    <scope>NUCLEOTIDE SEQUENCE [LARGE SCALE GENOMIC DNA]</scope>
    <source>
        <strain evidence="1">TK-2024</strain>
        <tissue evidence="1">Old leaves</tissue>
    </source>
</reference>
<organism evidence="1 2">
    <name type="scientific">Hibiscus sabdariffa</name>
    <name type="common">roselle</name>
    <dbReference type="NCBI Taxonomy" id="183260"/>
    <lineage>
        <taxon>Eukaryota</taxon>
        <taxon>Viridiplantae</taxon>
        <taxon>Streptophyta</taxon>
        <taxon>Embryophyta</taxon>
        <taxon>Tracheophyta</taxon>
        <taxon>Spermatophyta</taxon>
        <taxon>Magnoliopsida</taxon>
        <taxon>eudicotyledons</taxon>
        <taxon>Gunneridae</taxon>
        <taxon>Pentapetalae</taxon>
        <taxon>rosids</taxon>
        <taxon>malvids</taxon>
        <taxon>Malvales</taxon>
        <taxon>Malvaceae</taxon>
        <taxon>Malvoideae</taxon>
        <taxon>Hibiscus</taxon>
    </lineage>
</organism>
<proteinExistence type="predicted"/>
<dbReference type="EMBL" id="JBBPBM010001430">
    <property type="protein sequence ID" value="KAK8484282.1"/>
    <property type="molecule type" value="Genomic_DNA"/>
</dbReference>
<keyword evidence="2" id="KW-1185">Reference proteome</keyword>
<evidence type="ECO:0000313" key="1">
    <source>
        <dbReference type="EMBL" id="KAK8484282.1"/>
    </source>
</evidence>
<dbReference type="Proteomes" id="UP001472677">
    <property type="component" value="Unassembled WGS sequence"/>
</dbReference>
<sequence length="72" mass="7584">MKSSENLGNPTIMHSLAPIGRQSDFMVVGASLVLEGVDRQVNGLAPIVAGEDMLLDARNLSVDLDTSRMDGG</sequence>
<comment type="caution">
    <text evidence="1">The sequence shown here is derived from an EMBL/GenBank/DDBJ whole genome shotgun (WGS) entry which is preliminary data.</text>
</comment>